<evidence type="ECO:0000313" key="4">
    <source>
        <dbReference type="EMBL" id="MFD0896358.1"/>
    </source>
</evidence>
<comment type="similarity">
    <text evidence="1">Belongs to the bacterial solute-binding protein 8 family.</text>
</comment>
<dbReference type="Gene3D" id="1.20.58.2180">
    <property type="match status" value="1"/>
</dbReference>
<evidence type="ECO:0000259" key="3">
    <source>
        <dbReference type="PROSITE" id="PS50983"/>
    </source>
</evidence>
<dbReference type="RefSeq" id="WP_137638073.1">
    <property type="nucleotide sequence ID" value="NZ_BJDN01000017.1"/>
</dbReference>
<evidence type="ECO:0000256" key="2">
    <source>
        <dbReference type="SAM" id="SignalP"/>
    </source>
</evidence>
<evidence type="ECO:0000256" key="1">
    <source>
        <dbReference type="ARBA" id="ARBA00008814"/>
    </source>
</evidence>
<keyword evidence="2" id="KW-0732">Signal</keyword>
<dbReference type="SUPFAM" id="SSF53807">
    <property type="entry name" value="Helical backbone' metal receptor"/>
    <property type="match status" value="1"/>
</dbReference>
<keyword evidence="5" id="KW-1185">Reference proteome</keyword>
<proteinExistence type="inferred from homology"/>
<protein>
    <submittedName>
        <fullName evidence="4">ABC transporter substrate-binding protein</fullName>
    </submittedName>
</protein>
<dbReference type="Pfam" id="PF01497">
    <property type="entry name" value="Peripla_BP_2"/>
    <property type="match status" value="1"/>
</dbReference>
<dbReference type="InterPro" id="IPR050902">
    <property type="entry name" value="ABC_Transporter_SBP"/>
</dbReference>
<dbReference type="Gene3D" id="3.40.50.1980">
    <property type="entry name" value="Nitrogenase molybdenum iron protein domain"/>
    <property type="match status" value="2"/>
</dbReference>
<feature type="chain" id="PRO_5046125633" evidence="2">
    <location>
        <begin position="33"/>
        <end position="388"/>
    </location>
</feature>
<comment type="caution">
    <text evidence="4">The sequence shown here is derived from an EMBL/GenBank/DDBJ whole genome shotgun (WGS) entry which is preliminary data.</text>
</comment>
<dbReference type="InterPro" id="IPR002491">
    <property type="entry name" value="ABC_transptr_periplasmic_BD"/>
</dbReference>
<dbReference type="PANTHER" id="PTHR30535:SF34">
    <property type="entry name" value="MOLYBDATE-BINDING PROTEIN MOLA"/>
    <property type="match status" value="1"/>
</dbReference>
<dbReference type="Proteomes" id="UP001597104">
    <property type="component" value="Unassembled WGS sequence"/>
</dbReference>
<feature type="signal peptide" evidence="2">
    <location>
        <begin position="1"/>
        <end position="32"/>
    </location>
</feature>
<dbReference type="EMBL" id="JBHTIO010000003">
    <property type="protein sequence ID" value="MFD0896358.1"/>
    <property type="molecule type" value="Genomic_DNA"/>
</dbReference>
<dbReference type="PANTHER" id="PTHR30535">
    <property type="entry name" value="VITAMIN B12-BINDING PROTEIN"/>
    <property type="match status" value="1"/>
</dbReference>
<sequence length="388" mass="42694">MSKLKRRIITIVAAITMVLPFATLGNSASTNAASTVNAAATSKTVTVTDQAGDKVTVPKNSKRIAVVGIWPLPAVITTFFNSSSRLVYMPQASMAAAKNDLLSELYPNITKVKAVNDNGGATFNTEELKKARPDIVFYTAENPKTKAKLEQAGFKAVGVSTSKWHGNTIETLDNWYSLLSKLYPQKKSQAKVIKNYSDKTYNRVQKQVKTIPTSQRKSVFFLHQYAASTLSTGGSNSFADYWAKATGTKQVVKNAGAGNGLAVTMEQIYKWNPQLIFVTNFTTAQPKDLYNNTIGNYDWSKVAAVQNKHVYKMPLGMYRSYTPGVDTPLTLLWMAKTAYPSKFKDVNMVKEAKTYYKKAFKVNLTTKQAKSIFNPSSAAGKSTISTQQ</sequence>
<accession>A0ABW3E7X3</accession>
<feature type="domain" description="Fe/B12 periplasmic-binding" evidence="3">
    <location>
        <begin position="63"/>
        <end position="342"/>
    </location>
</feature>
<organism evidence="4 5">
    <name type="scientific">Loigolactobacillus binensis</name>
    <dbReference type="NCBI Taxonomy" id="2559922"/>
    <lineage>
        <taxon>Bacteria</taxon>
        <taxon>Bacillati</taxon>
        <taxon>Bacillota</taxon>
        <taxon>Bacilli</taxon>
        <taxon>Lactobacillales</taxon>
        <taxon>Lactobacillaceae</taxon>
        <taxon>Loigolactobacillus</taxon>
    </lineage>
</organism>
<reference evidence="5" key="1">
    <citation type="journal article" date="2019" name="Int. J. Syst. Evol. Microbiol.">
        <title>The Global Catalogue of Microorganisms (GCM) 10K type strain sequencing project: providing services to taxonomists for standard genome sequencing and annotation.</title>
        <authorList>
            <consortium name="The Broad Institute Genomics Platform"/>
            <consortium name="The Broad Institute Genome Sequencing Center for Infectious Disease"/>
            <person name="Wu L."/>
            <person name="Ma J."/>
        </authorList>
    </citation>
    <scope>NUCLEOTIDE SEQUENCE [LARGE SCALE GENOMIC DNA]</scope>
    <source>
        <strain evidence="5">CCM 8925</strain>
    </source>
</reference>
<evidence type="ECO:0000313" key="5">
    <source>
        <dbReference type="Proteomes" id="UP001597104"/>
    </source>
</evidence>
<dbReference type="PROSITE" id="PS50983">
    <property type="entry name" value="FE_B12_PBP"/>
    <property type="match status" value="1"/>
</dbReference>
<gene>
    <name evidence="4" type="ORF">ACFQZ7_01210</name>
</gene>
<name>A0ABW3E7X3_9LACO</name>